<dbReference type="Proteomes" id="UP000279833">
    <property type="component" value="Unassembled WGS sequence"/>
</dbReference>
<evidence type="ECO:0000313" key="1">
    <source>
        <dbReference type="EMBL" id="VDP66990.1"/>
    </source>
</evidence>
<accession>A0A183KUP0</accession>
<dbReference type="AlphaFoldDB" id="A0A183KUP0"/>
<protein>
    <submittedName>
        <fullName evidence="1 3">Uncharacterized protein</fullName>
    </submittedName>
</protein>
<dbReference type="WBParaSite" id="SCUD_0001878501-mRNA-1">
    <property type="protein sequence ID" value="SCUD_0001878501-mRNA-1"/>
    <property type="gene ID" value="SCUD_0001878501"/>
</dbReference>
<reference evidence="1 2" key="2">
    <citation type="submission" date="2018-11" db="EMBL/GenBank/DDBJ databases">
        <authorList>
            <consortium name="Pathogen Informatics"/>
        </authorList>
    </citation>
    <scope>NUCLEOTIDE SEQUENCE [LARGE SCALE GENOMIC DNA]</scope>
    <source>
        <strain evidence="1">Dakar</strain>
        <strain evidence="2">Dakar, Senegal</strain>
    </source>
</reference>
<name>A0A183KUP0_9TREM</name>
<evidence type="ECO:0000313" key="3">
    <source>
        <dbReference type="WBParaSite" id="SCUD_0001878501-mRNA-1"/>
    </source>
</evidence>
<keyword evidence="2" id="KW-1185">Reference proteome</keyword>
<gene>
    <name evidence="1" type="ORF">SCUD_LOCUS18782</name>
</gene>
<sequence length="41" mass="4769">MISSLCRKIVRFLYFLLKKNLPIGVNLNCLPFLCLELICLL</sequence>
<dbReference type="EMBL" id="UZAK01041516">
    <property type="protein sequence ID" value="VDP66990.1"/>
    <property type="molecule type" value="Genomic_DNA"/>
</dbReference>
<reference evidence="3" key="1">
    <citation type="submission" date="2016-06" db="UniProtKB">
        <authorList>
            <consortium name="WormBaseParasite"/>
        </authorList>
    </citation>
    <scope>IDENTIFICATION</scope>
</reference>
<proteinExistence type="predicted"/>
<organism evidence="3">
    <name type="scientific">Schistosoma curassoni</name>
    <dbReference type="NCBI Taxonomy" id="6186"/>
    <lineage>
        <taxon>Eukaryota</taxon>
        <taxon>Metazoa</taxon>
        <taxon>Spiralia</taxon>
        <taxon>Lophotrochozoa</taxon>
        <taxon>Platyhelminthes</taxon>
        <taxon>Trematoda</taxon>
        <taxon>Digenea</taxon>
        <taxon>Strigeidida</taxon>
        <taxon>Schistosomatoidea</taxon>
        <taxon>Schistosomatidae</taxon>
        <taxon>Schistosoma</taxon>
    </lineage>
</organism>
<evidence type="ECO:0000313" key="2">
    <source>
        <dbReference type="Proteomes" id="UP000279833"/>
    </source>
</evidence>